<feature type="domain" description="Peptidase S1" evidence="3">
    <location>
        <begin position="41"/>
        <end position="190"/>
    </location>
</feature>
<proteinExistence type="evidence at transcript level"/>
<dbReference type="PANTHER" id="PTHR24252">
    <property type="entry name" value="ACROSIN-RELATED"/>
    <property type="match status" value="1"/>
</dbReference>
<dbReference type="InterPro" id="IPR001254">
    <property type="entry name" value="Trypsin_dom"/>
</dbReference>
<evidence type="ECO:0000313" key="4">
    <source>
        <dbReference type="EMBL" id="JAB69851.1"/>
    </source>
</evidence>
<feature type="chain" id="PRO_5004738623" evidence="2">
    <location>
        <begin position="23"/>
        <end position="190"/>
    </location>
</feature>
<accession>V5IBY7</accession>
<dbReference type="SMART" id="SM00020">
    <property type="entry name" value="Tryp_SPc"/>
    <property type="match status" value="1"/>
</dbReference>
<dbReference type="SUPFAM" id="SSF50494">
    <property type="entry name" value="Trypsin-like serine proteases"/>
    <property type="match status" value="1"/>
</dbReference>
<reference evidence="4" key="1">
    <citation type="journal article" date="2015" name="Sci. Rep.">
        <title>Tissue- and time-dependent transcription in Ixodes ricinus salivary glands and midguts when blood feeding on the vertebrate host.</title>
        <authorList>
            <person name="Kotsyfakis M."/>
            <person name="Schwarz A."/>
            <person name="Erhart J."/>
            <person name="Ribeiro J.M."/>
        </authorList>
    </citation>
    <scope>NUCLEOTIDE SEQUENCE</scope>
    <source>
        <tissue evidence="4">Salivary gland and midgut</tissue>
    </source>
</reference>
<organism evidence="4">
    <name type="scientific">Ixodes ricinus</name>
    <name type="common">Common tick</name>
    <name type="synonym">Acarus ricinus</name>
    <dbReference type="NCBI Taxonomy" id="34613"/>
    <lineage>
        <taxon>Eukaryota</taxon>
        <taxon>Metazoa</taxon>
        <taxon>Ecdysozoa</taxon>
        <taxon>Arthropoda</taxon>
        <taxon>Chelicerata</taxon>
        <taxon>Arachnida</taxon>
        <taxon>Acari</taxon>
        <taxon>Parasitiformes</taxon>
        <taxon>Ixodida</taxon>
        <taxon>Ixodoidea</taxon>
        <taxon>Ixodidae</taxon>
        <taxon>Ixodinae</taxon>
        <taxon>Ixodes</taxon>
    </lineage>
</organism>
<dbReference type="PANTHER" id="PTHR24252:SF7">
    <property type="entry name" value="HYALIN"/>
    <property type="match status" value="1"/>
</dbReference>
<evidence type="ECO:0000256" key="2">
    <source>
        <dbReference type="SAM" id="SignalP"/>
    </source>
</evidence>
<name>V5IBY7_IXORI</name>
<dbReference type="PROSITE" id="PS50240">
    <property type="entry name" value="TRYPSIN_DOM"/>
    <property type="match status" value="1"/>
</dbReference>
<keyword evidence="1" id="KW-1015">Disulfide bond</keyword>
<dbReference type="EMBL" id="GANP01014617">
    <property type="protein sequence ID" value="JAB69851.1"/>
    <property type="molecule type" value="mRNA"/>
</dbReference>
<feature type="signal peptide" evidence="2">
    <location>
        <begin position="1"/>
        <end position="22"/>
    </location>
</feature>
<evidence type="ECO:0000256" key="1">
    <source>
        <dbReference type="ARBA" id="ARBA00023157"/>
    </source>
</evidence>
<sequence>MIMKPLSCIFFFKLLLVTPGLELEPCGRPRIQPVLDEEDRIYGGREAVPGSWPWHAGIYTNALFPFYICSGVLVSEKHVVTARHCLLKKSPATIRVHLGAHMRDTEDAGEESYLVEEICAHPLYQSPNTVLISQSSNTFRFMSLCGAQFLVSNINSQRRMTSQCSPCEKESTSPSLYCQCVCLKTWRRLL</sequence>
<dbReference type="GO" id="GO:0004252">
    <property type="term" value="F:serine-type endopeptidase activity"/>
    <property type="evidence" value="ECO:0007669"/>
    <property type="project" value="InterPro"/>
</dbReference>
<dbReference type="Pfam" id="PF00089">
    <property type="entry name" value="Trypsin"/>
    <property type="match status" value="1"/>
</dbReference>
<dbReference type="GO" id="GO:0006508">
    <property type="term" value="P:proteolysis"/>
    <property type="evidence" value="ECO:0007669"/>
    <property type="project" value="InterPro"/>
</dbReference>
<dbReference type="InterPro" id="IPR009003">
    <property type="entry name" value="Peptidase_S1_PA"/>
</dbReference>
<dbReference type="InterPro" id="IPR043504">
    <property type="entry name" value="Peptidase_S1_PA_chymotrypsin"/>
</dbReference>
<keyword evidence="2" id="KW-0732">Signal</keyword>
<protein>
    <submittedName>
        <fullName evidence="4">Putative tick serine proteinase</fullName>
    </submittedName>
</protein>
<dbReference type="Gene3D" id="2.40.10.10">
    <property type="entry name" value="Trypsin-like serine proteases"/>
    <property type="match status" value="1"/>
</dbReference>
<dbReference type="AlphaFoldDB" id="V5IBY7"/>
<evidence type="ECO:0000259" key="3">
    <source>
        <dbReference type="PROSITE" id="PS50240"/>
    </source>
</evidence>